<dbReference type="EMBL" id="KQ257456">
    <property type="protein sequence ID" value="KND00282.1"/>
    <property type="molecule type" value="Genomic_DNA"/>
</dbReference>
<dbReference type="PANTHER" id="PTHR31591:SF1">
    <property type="entry name" value="UPF0613 PROTEIN PB24D3.06C"/>
    <property type="match status" value="1"/>
</dbReference>
<evidence type="ECO:0000313" key="2">
    <source>
        <dbReference type="Proteomes" id="UP000053201"/>
    </source>
</evidence>
<dbReference type="AlphaFoldDB" id="A0A0L0HGS6"/>
<dbReference type="SUPFAM" id="SSF53474">
    <property type="entry name" value="alpha/beta-Hydrolases"/>
    <property type="match status" value="1"/>
</dbReference>
<sequence>MAIPDIPGRINGRAIGRHLVAYVTPLASRLGLENNGYSFVQPILSSSYHGYGTSSLQSDSDQIDLLVDYLRERRGKMRIVLIGHSTGAQDVIWFLHHGRLRKQVHAGILQGPVSDNEYALWMDPDGTQRWLQIAEALIADGKDQALMPREADPAPITAYRYRSLYGPNGDDDMFTSTMGAERWDRLYAPIECPLLIYLSGQDEYVPPFVDLHALHKRFVKSRNNPLDCCILDAQANHAIEDPVERDRFCTAVESFLSSLSS</sequence>
<dbReference type="VEuPathDB" id="FungiDB:SPPG_04611"/>
<dbReference type="OMA" id="DCYWHNK"/>
<evidence type="ECO:0008006" key="3">
    <source>
        <dbReference type="Google" id="ProtNLM"/>
    </source>
</evidence>
<keyword evidence="2" id="KW-1185">Reference proteome</keyword>
<reference evidence="1 2" key="1">
    <citation type="submission" date="2009-08" db="EMBL/GenBank/DDBJ databases">
        <title>The Genome Sequence of Spizellomyces punctatus strain DAOM BR117.</title>
        <authorList>
            <consortium name="The Broad Institute Genome Sequencing Platform"/>
            <person name="Russ C."/>
            <person name="Cuomo C."/>
            <person name="Shea T."/>
            <person name="Young S.K."/>
            <person name="Zeng Q."/>
            <person name="Koehrsen M."/>
            <person name="Haas B."/>
            <person name="Borodovsky M."/>
            <person name="Guigo R."/>
            <person name="Alvarado L."/>
            <person name="Berlin A."/>
            <person name="Bochicchio J."/>
            <person name="Borenstein D."/>
            <person name="Chapman S."/>
            <person name="Chen Z."/>
            <person name="Engels R."/>
            <person name="Freedman E."/>
            <person name="Gellesch M."/>
            <person name="Goldberg J."/>
            <person name="Griggs A."/>
            <person name="Gujja S."/>
            <person name="Heiman D."/>
            <person name="Hepburn T."/>
            <person name="Howarth C."/>
            <person name="Jen D."/>
            <person name="Larson L."/>
            <person name="Lewis B."/>
            <person name="Mehta T."/>
            <person name="Park D."/>
            <person name="Pearson M."/>
            <person name="Roberts A."/>
            <person name="Saif S."/>
            <person name="Shenoy N."/>
            <person name="Sisk P."/>
            <person name="Stolte C."/>
            <person name="Sykes S."/>
            <person name="Thomson T."/>
            <person name="Walk T."/>
            <person name="White J."/>
            <person name="Yandava C."/>
            <person name="Burger G."/>
            <person name="Gray M.W."/>
            <person name="Holland P.W.H."/>
            <person name="King N."/>
            <person name="Lang F.B.F."/>
            <person name="Roger A.J."/>
            <person name="Ruiz-Trillo I."/>
            <person name="Lander E."/>
            <person name="Nusbaum C."/>
        </authorList>
    </citation>
    <scope>NUCLEOTIDE SEQUENCE [LARGE SCALE GENOMIC DNA]</scope>
    <source>
        <strain evidence="1 2">DAOM BR117</strain>
    </source>
</reference>
<dbReference type="FunCoup" id="A0A0L0HGS6">
    <property type="interactions" value="7"/>
</dbReference>
<protein>
    <recommendedName>
        <fullName evidence="3">AB hydrolase-1 domain-containing protein</fullName>
    </recommendedName>
</protein>
<dbReference type="InParanoid" id="A0A0L0HGS6"/>
<dbReference type="PANTHER" id="PTHR31591">
    <property type="entry name" value="UPF0613 PROTEIN PB24D3.06C"/>
    <property type="match status" value="1"/>
</dbReference>
<dbReference type="InterPro" id="IPR013744">
    <property type="entry name" value="SidJ"/>
</dbReference>
<evidence type="ECO:0000313" key="1">
    <source>
        <dbReference type="EMBL" id="KND00282.1"/>
    </source>
</evidence>
<gene>
    <name evidence="1" type="ORF">SPPG_04611</name>
</gene>
<dbReference type="eggNOG" id="KOG4840">
    <property type="taxonomic scope" value="Eukaryota"/>
</dbReference>
<dbReference type="OrthoDB" id="10034502at2759"/>
<dbReference type="GeneID" id="27688049"/>
<dbReference type="Gene3D" id="3.40.50.1820">
    <property type="entry name" value="alpha/beta hydrolase"/>
    <property type="match status" value="1"/>
</dbReference>
<organism evidence="1 2">
    <name type="scientific">Spizellomyces punctatus (strain DAOM BR117)</name>
    <dbReference type="NCBI Taxonomy" id="645134"/>
    <lineage>
        <taxon>Eukaryota</taxon>
        <taxon>Fungi</taxon>
        <taxon>Fungi incertae sedis</taxon>
        <taxon>Chytridiomycota</taxon>
        <taxon>Chytridiomycota incertae sedis</taxon>
        <taxon>Chytridiomycetes</taxon>
        <taxon>Spizellomycetales</taxon>
        <taxon>Spizellomycetaceae</taxon>
        <taxon>Spizellomyces</taxon>
    </lineage>
</organism>
<accession>A0A0L0HGS6</accession>
<proteinExistence type="predicted"/>
<dbReference type="Proteomes" id="UP000053201">
    <property type="component" value="Unassembled WGS sequence"/>
</dbReference>
<dbReference type="RefSeq" id="XP_016608321.1">
    <property type="nucleotide sequence ID" value="XM_016752845.1"/>
</dbReference>
<dbReference type="Pfam" id="PF08538">
    <property type="entry name" value="DUF1749"/>
    <property type="match status" value="1"/>
</dbReference>
<name>A0A0L0HGS6_SPIPD</name>
<dbReference type="InterPro" id="IPR029058">
    <property type="entry name" value="AB_hydrolase_fold"/>
</dbReference>